<dbReference type="EMBL" id="WACR01000004">
    <property type="protein sequence ID" value="KAB1064808.1"/>
    <property type="molecule type" value="Genomic_DNA"/>
</dbReference>
<dbReference type="InterPro" id="IPR026444">
    <property type="entry name" value="Secre_tail"/>
</dbReference>
<dbReference type="SUPFAM" id="SSF51004">
    <property type="entry name" value="C-terminal (heme d1) domain of cytochrome cd1-nitrite reductase"/>
    <property type="match status" value="1"/>
</dbReference>
<evidence type="ECO:0000259" key="3">
    <source>
        <dbReference type="Pfam" id="PF18962"/>
    </source>
</evidence>
<dbReference type="NCBIfam" id="TIGR04183">
    <property type="entry name" value="Por_Secre_tail"/>
    <property type="match status" value="1"/>
</dbReference>
<reference evidence="5 6" key="1">
    <citation type="submission" date="2019-09" db="EMBL/GenBank/DDBJ databases">
        <title>Genomes of Cryomorphaceae.</title>
        <authorList>
            <person name="Bowman J.P."/>
        </authorList>
    </citation>
    <scope>NUCLEOTIDE SEQUENCE [LARGE SCALE GENOMIC DNA]</scope>
    <source>
        <strain evidence="5 6">KCTC 52047</strain>
    </source>
</reference>
<organism evidence="5 6">
    <name type="scientific">Salibacter halophilus</name>
    <dbReference type="NCBI Taxonomy" id="1803916"/>
    <lineage>
        <taxon>Bacteria</taxon>
        <taxon>Pseudomonadati</taxon>
        <taxon>Bacteroidota</taxon>
        <taxon>Flavobacteriia</taxon>
        <taxon>Flavobacteriales</taxon>
        <taxon>Salibacteraceae</taxon>
        <taxon>Salibacter</taxon>
    </lineage>
</organism>
<gene>
    <name evidence="5" type="ORF">F3059_05480</name>
</gene>
<feature type="region of interest" description="Disordered" evidence="2">
    <location>
        <begin position="566"/>
        <end position="594"/>
    </location>
</feature>
<dbReference type="Pfam" id="PF18962">
    <property type="entry name" value="Por_Secre_tail"/>
    <property type="match status" value="1"/>
</dbReference>
<protein>
    <submittedName>
        <fullName evidence="5">DUF5017 domain-containing protein</fullName>
    </submittedName>
</protein>
<accession>A0A6N6M831</accession>
<feature type="domain" description="Secretion system C-terminal sorting" evidence="3">
    <location>
        <begin position="711"/>
        <end position="769"/>
    </location>
</feature>
<proteinExistence type="predicted"/>
<evidence type="ECO:0000313" key="5">
    <source>
        <dbReference type="EMBL" id="KAB1064808.1"/>
    </source>
</evidence>
<feature type="domain" description="Choice-of-anchor I" evidence="4">
    <location>
        <begin position="38"/>
        <end position="214"/>
    </location>
</feature>
<dbReference type="InterPro" id="IPR011048">
    <property type="entry name" value="Haem_d1_sf"/>
</dbReference>
<dbReference type="Gene3D" id="2.130.10.10">
    <property type="entry name" value="YVTN repeat-like/Quinoprotein amine dehydrogenase"/>
    <property type="match status" value="1"/>
</dbReference>
<dbReference type="PANTHER" id="PTHR46928:SF1">
    <property type="entry name" value="MESENCHYME-SPECIFIC CELL SURFACE GLYCOPROTEIN"/>
    <property type="match status" value="1"/>
</dbReference>
<name>A0A6N6M831_9FLAO</name>
<dbReference type="AlphaFoldDB" id="A0A6N6M831"/>
<keyword evidence="1" id="KW-0732">Signal</keyword>
<keyword evidence="6" id="KW-1185">Reference proteome</keyword>
<dbReference type="NCBIfam" id="NF038128">
    <property type="entry name" value="choice_anch_J"/>
    <property type="match status" value="1"/>
</dbReference>
<evidence type="ECO:0000259" key="4">
    <source>
        <dbReference type="Pfam" id="PF22494"/>
    </source>
</evidence>
<feature type="compositionally biased region" description="Basic and acidic residues" evidence="2">
    <location>
        <begin position="583"/>
        <end position="593"/>
    </location>
</feature>
<sequence length="772" mass="84656">MTSILGQPKNNVMKKIYLTIASLIAMFSMGYGQSLDVEYLSTYRTNVFDEGAAEIVVHDSVNQRLLFTNADDNSVELIDFSDPANLTSFSTIDMSQYGGGVNSVATFDGYFVVAVEADNKQENGSVVFFDGSGNFIAQIEAGALPDMVTFTPDGSKVIAANEGEPDDDYTADPDGSITIIDISGGINSVSQSNATTVSMRSFTGTLDSDVRIFGPDTSNLFFDDFETDSLDNVTVYDVYSDVSYIWDNYNGDNFVEINGFSGDTFSLDWLILPKMNLSAYNDAFFSFENTRSFSGGSLDLMISTDYDGSGNPESFTWDTITSQAVWSPGNYTDTTSGDISLSNYLEDDVYIGFRYTAEPGPGNATLWQLDNFHVKAPLDFANNLEPEYVTVSDNSETAFVILQENNALAIVDLTNNTIDNIIPLGFKDHSQSGNGLDASDDDGMINITTRPVMGMYQPDAIKYINVNGTGYIISANEGDARDYDAYSEEERIKDITLDPSAFPNATTLQEDTALGRLNITLSMGDTDNDGDYDELYSYGGRSFSVWNASTGALEFDSGDEFEQTIASEDPDNFNSNNDENDSFESRSDNKGPEPEAAEVAYIQGTPYAMIGLERQGGVMIYDMSNPTSPSLVKYFNNRDFSVMDVENGGVTNDSVGDLGIEDIEYIDASKSPDGKFYIVTSNEISGTVSVFEITGLSTGSEELKENSKWSVYPNPSRDLIRSNRVENYEIFDLSGRLVKVYSNTNVLNISDLNKGTYILKNEADQFKKIVKL</sequence>
<dbReference type="Pfam" id="PF22494">
    <property type="entry name" value="choice_anch_I"/>
    <property type="match status" value="2"/>
</dbReference>
<feature type="domain" description="Choice-of-anchor I" evidence="4">
    <location>
        <begin position="380"/>
        <end position="693"/>
    </location>
</feature>
<dbReference type="OrthoDB" id="9803927at2"/>
<comment type="caution">
    <text evidence="5">The sequence shown here is derived from an EMBL/GenBank/DDBJ whole genome shotgun (WGS) entry which is preliminary data.</text>
</comment>
<evidence type="ECO:0000256" key="2">
    <source>
        <dbReference type="SAM" id="MobiDB-lite"/>
    </source>
</evidence>
<dbReference type="NCBIfam" id="NF038117">
    <property type="entry name" value="choice_anch_I"/>
    <property type="match status" value="1"/>
</dbReference>
<dbReference type="InterPro" id="IPR052956">
    <property type="entry name" value="Mesenchyme-surface_protein"/>
</dbReference>
<evidence type="ECO:0000256" key="1">
    <source>
        <dbReference type="ARBA" id="ARBA00022729"/>
    </source>
</evidence>
<dbReference type="PANTHER" id="PTHR46928">
    <property type="entry name" value="MESENCHYME-SPECIFIC CELL SURFACE GLYCOPROTEIN"/>
    <property type="match status" value="1"/>
</dbReference>
<evidence type="ECO:0000313" key="6">
    <source>
        <dbReference type="Proteomes" id="UP000435357"/>
    </source>
</evidence>
<dbReference type="SUPFAM" id="SSF50969">
    <property type="entry name" value="YVTN repeat-like/Quinoprotein amine dehydrogenase"/>
    <property type="match status" value="1"/>
</dbReference>
<dbReference type="Proteomes" id="UP000435357">
    <property type="component" value="Unassembled WGS sequence"/>
</dbReference>
<dbReference type="InterPro" id="IPR011044">
    <property type="entry name" value="Quino_amine_DH_bsu"/>
</dbReference>
<dbReference type="InterPro" id="IPR055188">
    <property type="entry name" value="Choice_anch_I"/>
</dbReference>
<dbReference type="InterPro" id="IPR015943">
    <property type="entry name" value="WD40/YVTN_repeat-like_dom_sf"/>
</dbReference>